<accession>A0A8K1C934</accession>
<dbReference type="InterPro" id="IPR011333">
    <property type="entry name" value="SKP1/BTB/POZ_sf"/>
</dbReference>
<feature type="transmembrane region" description="Helical" evidence="2">
    <location>
        <begin position="631"/>
        <end position="647"/>
    </location>
</feature>
<name>A0A8K1C934_PYTOL</name>
<keyword evidence="2" id="KW-0812">Transmembrane</keyword>
<reference evidence="4" key="1">
    <citation type="submission" date="2019-03" db="EMBL/GenBank/DDBJ databases">
        <title>Long read genome sequence of the mycoparasitic Pythium oligandrum ATCC 38472 isolated from sugarbeet rhizosphere.</title>
        <authorList>
            <person name="Gaulin E."/>
        </authorList>
    </citation>
    <scope>NUCLEOTIDE SEQUENCE</scope>
    <source>
        <strain evidence="4">ATCC 38472_TT</strain>
    </source>
</reference>
<dbReference type="PANTHER" id="PTHR24413">
    <property type="entry name" value="SPECKLE-TYPE POZ PROTEIN"/>
    <property type="match status" value="1"/>
</dbReference>
<feature type="domain" description="BTB" evidence="3">
    <location>
        <begin position="411"/>
        <end position="481"/>
    </location>
</feature>
<keyword evidence="2" id="KW-1133">Transmembrane helix</keyword>
<keyword evidence="2" id="KW-0472">Membrane</keyword>
<proteinExistence type="predicted"/>
<protein>
    <recommendedName>
        <fullName evidence="3">BTB domain-containing protein</fullName>
    </recommendedName>
</protein>
<evidence type="ECO:0000256" key="2">
    <source>
        <dbReference type="SAM" id="Phobius"/>
    </source>
</evidence>
<feature type="transmembrane region" description="Helical" evidence="2">
    <location>
        <begin position="659"/>
        <end position="678"/>
    </location>
</feature>
<dbReference type="SMART" id="SM00225">
    <property type="entry name" value="BTB"/>
    <property type="match status" value="2"/>
</dbReference>
<dbReference type="CDD" id="cd18186">
    <property type="entry name" value="BTB_POZ_ZBTB_KLHL-like"/>
    <property type="match status" value="1"/>
</dbReference>
<dbReference type="Proteomes" id="UP000794436">
    <property type="component" value="Unassembled WGS sequence"/>
</dbReference>
<dbReference type="Gene3D" id="1.25.40.420">
    <property type="match status" value="1"/>
</dbReference>
<feature type="region of interest" description="Disordered" evidence="1">
    <location>
        <begin position="28"/>
        <end position="50"/>
    </location>
</feature>
<dbReference type="Gene3D" id="3.30.710.10">
    <property type="entry name" value="Potassium Channel Kv1.1, Chain A"/>
    <property type="match status" value="2"/>
</dbReference>
<feature type="domain" description="BTB" evidence="3">
    <location>
        <begin position="270"/>
        <end position="343"/>
    </location>
</feature>
<dbReference type="Pfam" id="PF00651">
    <property type="entry name" value="BTB"/>
    <property type="match status" value="2"/>
</dbReference>
<comment type="caution">
    <text evidence="4">The sequence shown here is derived from an EMBL/GenBank/DDBJ whole genome shotgun (WGS) entry which is preliminary data.</text>
</comment>
<sequence length="680" mass="77494">MTAIRGDQGQDADDTAFYDVEEHRAATVTKHELDWSPRSDDTSDGSEGVRPELDVKAALETMRRSTQQLDVILQELCAAEDYEKREERVSEVNASLLDKNAKNLTPDAYFAAVEAAFDTAETHRTLRVSSEAVFGGTPPESSGFEADTRLTDVMFLFPASHRMENNTEDAKEMVNYQHLSTSKELYWHLTRSLMEADHLLPEKTADTLVSAVTATFLRSMSPSGTLKAVEMLFPPDQVSAECSVRWYEGNRVCQKMYNELQSTEVKPLTADLLLIVDGRGMWAHKFILARRSPVFCEQILMEERTGLDGDEPDVTELVLSQLRLDVARLLLEFIYTDNLTLTLDPLSYLCRDLLRAAEQYELESLAVICRERLQHAAYDGSSGVAELFPPAVPSSLRQDLAFTGGEHTPWSDLKILAEDRPIAVHRCMLMARSEYFRALFAFQRQQQTSNSSKRVITVEESYRSMLRVLQFIYNDELTSVRPTRRPDDDDDEAMYQVDRTEELLEDLMAADKYGLARMKHLCEHHIVVTPENCVDVLVVADFVHASYLKEVAMSFIQAHLPRLTAATSNTVLARLTREHSHLLEQLYERIQRQHQQQQMLRDWQRHVESLVRAQQDEQDRQWQEMSANTKFPWVALILAFVFATLYLNVMNHREFDYPVVPAINVVVIAGLCGATLLGKL</sequence>
<evidence type="ECO:0000313" key="4">
    <source>
        <dbReference type="EMBL" id="TMW58668.1"/>
    </source>
</evidence>
<dbReference type="CDD" id="cd14733">
    <property type="entry name" value="BACK"/>
    <property type="match status" value="1"/>
</dbReference>
<organism evidence="4 5">
    <name type="scientific">Pythium oligandrum</name>
    <name type="common">Mycoparasitic fungus</name>
    <dbReference type="NCBI Taxonomy" id="41045"/>
    <lineage>
        <taxon>Eukaryota</taxon>
        <taxon>Sar</taxon>
        <taxon>Stramenopiles</taxon>
        <taxon>Oomycota</taxon>
        <taxon>Peronosporomycetes</taxon>
        <taxon>Pythiales</taxon>
        <taxon>Pythiaceae</taxon>
        <taxon>Pythium</taxon>
    </lineage>
</organism>
<dbReference type="SUPFAM" id="SSF54695">
    <property type="entry name" value="POZ domain"/>
    <property type="match status" value="2"/>
</dbReference>
<gene>
    <name evidence="4" type="ORF">Poli38472_010227</name>
</gene>
<dbReference type="EMBL" id="SPLM01000111">
    <property type="protein sequence ID" value="TMW58668.1"/>
    <property type="molecule type" value="Genomic_DNA"/>
</dbReference>
<evidence type="ECO:0000256" key="1">
    <source>
        <dbReference type="SAM" id="MobiDB-lite"/>
    </source>
</evidence>
<dbReference type="InterPro" id="IPR000210">
    <property type="entry name" value="BTB/POZ_dom"/>
</dbReference>
<keyword evidence="5" id="KW-1185">Reference proteome</keyword>
<dbReference type="OrthoDB" id="9997739at2759"/>
<feature type="region of interest" description="Disordered" evidence="1">
    <location>
        <begin position="1"/>
        <end position="20"/>
    </location>
</feature>
<dbReference type="AlphaFoldDB" id="A0A8K1C934"/>
<evidence type="ECO:0000313" key="5">
    <source>
        <dbReference type="Proteomes" id="UP000794436"/>
    </source>
</evidence>
<evidence type="ECO:0000259" key="3">
    <source>
        <dbReference type="PROSITE" id="PS50097"/>
    </source>
</evidence>
<dbReference type="PROSITE" id="PS50097">
    <property type="entry name" value="BTB"/>
    <property type="match status" value="2"/>
</dbReference>